<dbReference type="Proteomes" id="UP000738359">
    <property type="component" value="Unassembled WGS sequence"/>
</dbReference>
<dbReference type="SUPFAM" id="SSF52047">
    <property type="entry name" value="RNI-like"/>
    <property type="match status" value="1"/>
</dbReference>
<dbReference type="Gene3D" id="3.80.10.10">
    <property type="entry name" value="Ribonuclease Inhibitor"/>
    <property type="match status" value="1"/>
</dbReference>
<dbReference type="AlphaFoldDB" id="A0A9P6M3Y1"/>
<dbReference type="OrthoDB" id="2433037at2759"/>
<proteinExistence type="predicted"/>
<feature type="signal peptide" evidence="1">
    <location>
        <begin position="1"/>
        <end position="22"/>
    </location>
</feature>
<name>A0A9P6M3Y1_MORAP</name>
<keyword evidence="1" id="KW-0732">Signal</keyword>
<evidence type="ECO:0000256" key="1">
    <source>
        <dbReference type="SAM" id="SignalP"/>
    </source>
</evidence>
<protein>
    <recommendedName>
        <fullName evidence="4">F-box domain-containing protein</fullName>
    </recommendedName>
</protein>
<gene>
    <name evidence="2" type="ORF">BGZ70_006001</name>
</gene>
<accession>A0A9P6M3Y1</accession>
<dbReference type="EMBL" id="JAAAHY010000329">
    <property type="protein sequence ID" value="KAF9964745.1"/>
    <property type="molecule type" value="Genomic_DNA"/>
</dbReference>
<keyword evidence="3" id="KW-1185">Reference proteome</keyword>
<evidence type="ECO:0008006" key="4">
    <source>
        <dbReference type="Google" id="ProtNLM"/>
    </source>
</evidence>
<dbReference type="InterPro" id="IPR032675">
    <property type="entry name" value="LRR_dom_sf"/>
</dbReference>
<evidence type="ECO:0000313" key="3">
    <source>
        <dbReference type="Proteomes" id="UP000738359"/>
    </source>
</evidence>
<feature type="chain" id="PRO_5040119402" description="F-box domain-containing protein" evidence="1">
    <location>
        <begin position="23"/>
        <end position="583"/>
    </location>
</feature>
<sequence length="583" mass="66983">MEPRSTACAVFLIPELVLLVSAYLSSSDVAQCIRVCKDWSRQFETHLWTNFCPSVYFIDSLSFSPHMNAALSENSRHIRTFRPAYIEETLLQVLARGLLQQQDDTTEDPSTLCTNLWRIDLKQLIGEDYTPVPWHSHIVTLLCHNQRLTCVTVPLELLQIDVSTTAIAQLRHLRHLAIFSLDNEGTSREILLILEACLPLPELTKLHFFEMRVTWFQGDTTPDGSGPEAIIEEATITRFSHNSSAKKIKSLRLPSNGLGSFNPLPLLLLKSDLLDLDTCEIPGFSQDEDIREIELIVRERCPRLKHLRCPCFKYERQDGRAARAFIRGCTALQSFTSHMFSDYDAESIGEEGFYDDRDEFEPRLIISELLYRHDSTLEAVLSRCKKLTRFWVMCDSSGNSMGAITSTHISLSDWVCMELRELGLTLNLRPKDSELYLRMNRKEIADWSEDDHDAHVAYQQSMAITTKRVYTQIGRLEQLEELALQIDRSHETCQSESDYACNLTLYKGWLGEMAGLKNLKRLRIKADFWSAMGQAEVEFILEHWPLLNEIAFGCDLAHIYAAPHWQWLRIKRPQLCFASETQP</sequence>
<reference evidence="2" key="1">
    <citation type="journal article" date="2020" name="Fungal Divers.">
        <title>Resolving the Mortierellaceae phylogeny through synthesis of multi-gene phylogenetics and phylogenomics.</title>
        <authorList>
            <person name="Vandepol N."/>
            <person name="Liber J."/>
            <person name="Desiro A."/>
            <person name="Na H."/>
            <person name="Kennedy M."/>
            <person name="Barry K."/>
            <person name="Grigoriev I.V."/>
            <person name="Miller A.N."/>
            <person name="O'Donnell K."/>
            <person name="Stajich J.E."/>
            <person name="Bonito G."/>
        </authorList>
    </citation>
    <scope>NUCLEOTIDE SEQUENCE</scope>
    <source>
        <strain evidence="2">CK1249</strain>
    </source>
</reference>
<organism evidence="2 3">
    <name type="scientific">Mortierella alpina</name>
    <name type="common">Oleaginous fungus</name>
    <name type="synonym">Mortierella renispora</name>
    <dbReference type="NCBI Taxonomy" id="64518"/>
    <lineage>
        <taxon>Eukaryota</taxon>
        <taxon>Fungi</taxon>
        <taxon>Fungi incertae sedis</taxon>
        <taxon>Mucoromycota</taxon>
        <taxon>Mortierellomycotina</taxon>
        <taxon>Mortierellomycetes</taxon>
        <taxon>Mortierellales</taxon>
        <taxon>Mortierellaceae</taxon>
        <taxon>Mortierella</taxon>
    </lineage>
</organism>
<comment type="caution">
    <text evidence="2">The sequence shown here is derived from an EMBL/GenBank/DDBJ whole genome shotgun (WGS) entry which is preliminary data.</text>
</comment>
<dbReference type="SUPFAM" id="SSF81383">
    <property type="entry name" value="F-box domain"/>
    <property type="match status" value="1"/>
</dbReference>
<dbReference type="InterPro" id="IPR036047">
    <property type="entry name" value="F-box-like_dom_sf"/>
</dbReference>
<evidence type="ECO:0000313" key="2">
    <source>
        <dbReference type="EMBL" id="KAF9964745.1"/>
    </source>
</evidence>